<dbReference type="PANTHER" id="PTHR30576:SF0">
    <property type="entry name" value="UNDECAPRENYL-PHOSPHATE N-ACETYLGALACTOSAMINYL 1-PHOSPHATE TRANSFERASE-RELATED"/>
    <property type="match status" value="1"/>
</dbReference>
<dbReference type="Pfam" id="PF02397">
    <property type="entry name" value="Bac_transf"/>
    <property type="match status" value="1"/>
</dbReference>
<dbReference type="RefSeq" id="WP_345377634.1">
    <property type="nucleotide sequence ID" value="NZ_BAABIC010000001.1"/>
</dbReference>
<dbReference type="EMBL" id="BAABIC010000001">
    <property type="protein sequence ID" value="GAA4673551.1"/>
    <property type="molecule type" value="Genomic_DNA"/>
</dbReference>
<accession>A0ABP8VW58</accession>
<evidence type="ECO:0000259" key="2">
    <source>
        <dbReference type="Pfam" id="PF02397"/>
    </source>
</evidence>
<gene>
    <name evidence="3" type="ORF">GCM10023215_01300</name>
</gene>
<dbReference type="PANTHER" id="PTHR30576">
    <property type="entry name" value="COLANIC BIOSYNTHESIS UDP-GLUCOSE LIPID CARRIER TRANSFERASE"/>
    <property type="match status" value="1"/>
</dbReference>
<evidence type="ECO:0000256" key="1">
    <source>
        <dbReference type="ARBA" id="ARBA00006464"/>
    </source>
</evidence>
<protein>
    <recommendedName>
        <fullName evidence="2">Bacterial sugar transferase domain-containing protein</fullName>
    </recommendedName>
</protein>
<organism evidence="3 4">
    <name type="scientific">Pseudonocardia yuanmonensis</name>
    <dbReference type="NCBI Taxonomy" id="1095914"/>
    <lineage>
        <taxon>Bacteria</taxon>
        <taxon>Bacillati</taxon>
        <taxon>Actinomycetota</taxon>
        <taxon>Actinomycetes</taxon>
        <taxon>Pseudonocardiales</taxon>
        <taxon>Pseudonocardiaceae</taxon>
        <taxon>Pseudonocardia</taxon>
    </lineage>
</organism>
<name>A0ABP8VW58_9PSEU</name>
<sequence length="131" mass="15281">MKPANEKDSATTWNIANDNRVGPVGKFLRRTSLDELPQLWNILRGDMTLVGPRPERPHFVDQFSQEFHRYAHRHRVQSGLTGFAQVSGLRGNTSIADRARFDNYYIEHWSLWLDLKIIVRTFTEVLFARGR</sequence>
<dbReference type="InterPro" id="IPR003362">
    <property type="entry name" value="Bact_transf"/>
</dbReference>
<reference evidence="4" key="1">
    <citation type="journal article" date="2019" name="Int. J. Syst. Evol. Microbiol.">
        <title>The Global Catalogue of Microorganisms (GCM) 10K type strain sequencing project: providing services to taxonomists for standard genome sequencing and annotation.</title>
        <authorList>
            <consortium name="The Broad Institute Genomics Platform"/>
            <consortium name="The Broad Institute Genome Sequencing Center for Infectious Disease"/>
            <person name="Wu L."/>
            <person name="Ma J."/>
        </authorList>
    </citation>
    <scope>NUCLEOTIDE SEQUENCE [LARGE SCALE GENOMIC DNA]</scope>
    <source>
        <strain evidence="4">JCM 18055</strain>
    </source>
</reference>
<feature type="domain" description="Bacterial sugar transferase" evidence="2">
    <location>
        <begin position="1"/>
        <end position="126"/>
    </location>
</feature>
<comment type="similarity">
    <text evidence="1">Belongs to the bacterial sugar transferase family.</text>
</comment>
<comment type="caution">
    <text evidence="3">The sequence shown here is derived from an EMBL/GenBank/DDBJ whole genome shotgun (WGS) entry which is preliminary data.</text>
</comment>
<proteinExistence type="inferred from homology"/>
<evidence type="ECO:0000313" key="3">
    <source>
        <dbReference type="EMBL" id="GAA4673551.1"/>
    </source>
</evidence>
<keyword evidence="4" id="KW-1185">Reference proteome</keyword>
<dbReference type="Proteomes" id="UP001500325">
    <property type="component" value="Unassembled WGS sequence"/>
</dbReference>
<evidence type="ECO:0000313" key="4">
    <source>
        <dbReference type="Proteomes" id="UP001500325"/>
    </source>
</evidence>